<dbReference type="Gene3D" id="1.20.1250.20">
    <property type="entry name" value="MFS general substrate transporter like domains"/>
    <property type="match status" value="1"/>
</dbReference>
<feature type="transmembrane region" description="Helical" evidence="6">
    <location>
        <begin position="316"/>
        <end position="336"/>
    </location>
</feature>
<evidence type="ECO:0000256" key="3">
    <source>
        <dbReference type="ARBA" id="ARBA00022692"/>
    </source>
</evidence>
<dbReference type="OrthoDB" id="5086884at2759"/>
<feature type="transmembrane region" description="Helical" evidence="6">
    <location>
        <begin position="420"/>
        <end position="440"/>
    </location>
</feature>
<keyword evidence="5 6" id="KW-0472">Membrane</keyword>
<sequence length="493" mass="54029">MAYHRSVLSGVWHRPQKRPWLLKYRSSKIFLMVTVSFAVFTDIFLYAVIIPVIPFTLNSRAGITQDRVQFWTSILVACYGAALLAASPICGYLADQLPNRRSSMLFGLVTLTGATALLQVGSNIGLMICGRVLQGVSAAIVWTVGLALLVDTVGQREIGMAMGWVGTSMSIAQLAAPMLGGVVFDKGSYNDVFSMAYTLLGLDIAFRMLMIERKEARRWDDLDSALPPAFTGTRWPTPSPMPPQHPADEKITPPAALRIDIPRYHNLPPLITLLFSRRLLSALWGVMVQAALLASFDSTIPIYVSQIFGWNSTGGGLIFLPLLLPSLLNPWIGTLVDKYGPRWFATSGYLLAAPFLVLLRFIVTNDMVTKVLFCTLLVLIGLSLDLIIGPLMAEISLAVEDKELRNPGMFGEKGAYAQAYGLFNAAFAAGCLVGPIWGGMIKEHAGWGTMTWTLGLLSGVTAVPTMIWCGGSIFKKRRARMRDDIDRADEYQI</sequence>
<gene>
    <name evidence="8" type="ORF">NA57DRAFT_36824</name>
</gene>
<feature type="domain" description="Major facilitator superfamily (MFS) profile" evidence="7">
    <location>
        <begin position="28"/>
        <end position="473"/>
    </location>
</feature>
<feature type="transmembrane region" description="Helical" evidence="6">
    <location>
        <begin position="132"/>
        <end position="150"/>
    </location>
</feature>
<evidence type="ECO:0000256" key="2">
    <source>
        <dbReference type="ARBA" id="ARBA00022448"/>
    </source>
</evidence>
<dbReference type="InterPro" id="IPR050930">
    <property type="entry name" value="MFS_Vesicular_Transporter"/>
</dbReference>
<evidence type="ECO:0000256" key="5">
    <source>
        <dbReference type="ARBA" id="ARBA00023136"/>
    </source>
</evidence>
<comment type="subcellular location">
    <subcellularLocation>
        <location evidence="1">Membrane</location>
        <topology evidence="1">Multi-pass membrane protein</topology>
    </subcellularLocation>
</comment>
<keyword evidence="9" id="KW-1185">Reference proteome</keyword>
<feature type="transmembrane region" description="Helical" evidence="6">
    <location>
        <begin position="29"/>
        <end position="50"/>
    </location>
</feature>
<dbReference type="PANTHER" id="PTHR23506:SF23">
    <property type="entry name" value="GH10249P"/>
    <property type="match status" value="1"/>
</dbReference>
<dbReference type="PROSITE" id="PS50850">
    <property type="entry name" value="MFS"/>
    <property type="match status" value="1"/>
</dbReference>
<dbReference type="CDD" id="cd17325">
    <property type="entry name" value="MFS_MdtG_SLC18_like"/>
    <property type="match status" value="1"/>
</dbReference>
<keyword evidence="3 6" id="KW-0812">Transmembrane</keyword>
<evidence type="ECO:0000313" key="8">
    <source>
        <dbReference type="EMBL" id="KAF2100970.1"/>
    </source>
</evidence>
<evidence type="ECO:0000259" key="7">
    <source>
        <dbReference type="PROSITE" id="PS50850"/>
    </source>
</evidence>
<keyword evidence="2" id="KW-0813">Transport</keyword>
<feature type="transmembrane region" description="Helical" evidence="6">
    <location>
        <begin position="452"/>
        <end position="474"/>
    </location>
</feature>
<evidence type="ECO:0000256" key="6">
    <source>
        <dbReference type="SAM" id="Phobius"/>
    </source>
</evidence>
<feature type="transmembrane region" description="Helical" evidence="6">
    <location>
        <begin position="375"/>
        <end position="399"/>
    </location>
</feature>
<name>A0A9P4IG52_9PEZI</name>
<dbReference type="InterPro" id="IPR011701">
    <property type="entry name" value="MFS"/>
</dbReference>
<dbReference type="Proteomes" id="UP000799772">
    <property type="component" value="Unassembled WGS sequence"/>
</dbReference>
<dbReference type="AlphaFoldDB" id="A0A9P4IG52"/>
<organism evidence="8 9">
    <name type="scientific">Rhizodiscina lignyota</name>
    <dbReference type="NCBI Taxonomy" id="1504668"/>
    <lineage>
        <taxon>Eukaryota</taxon>
        <taxon>Fungi</taxon>
        <taxon>Dikarya</taxon>
        <taxon>Ascomycota</taxon>
        <taxon>Pezizomycotina</taxon>
        <taxon>Dothideomycetes</taxon>
        <taxon>Pleosporomycetidae</taxon>
        <taxon>Aulographales</taxon>
        <taxon>Rhizodiscinaceae</taxon>
        <taxon>Rhizodiscina</taxon>
    </lineage>
</organism>
<dbReference type="PANTHER" id="PTHR23506">
    <property type="entry name" value="GH10249P"/>
    <property type="match status" value="1"/>
</dbReference>
<feature type="transmembrane region" description="Helical" evidence="6">
    <location>
        <begin position="282"/>
        <end position="304"/>
    </location>
</feature>
<feature type="transmembrane region" description="Helical" evidence="6">
    <location>
        <begin position="192"/>
        <end position="210"/>
    </location>
</feature>
<feature type="transmembrane region" description="Helical" evidence="6">
    <location>
        <begin position="105"/>
        <end position="126"/>
    </location>
</feature>
<dbReference type="GO" id="GO:0016020">
    <property type="term" value="C:membrane"/>
    <property type="evidence" value="ECO:0007669"/>
    <property type="project" value="UniProtKB-SubCell"/>
</dbReference>
<reference evidence="8" key="1">
    <citation type="journal article" date="2020" name="Stud. Mycol.">
        <title>101 Dothideomycetes genomes: a test case for predicting lifestyles and emergence of pathogens.</title>
        <authorList>
            <person name="Haridas S."/>
            <person name="Albert R."/>
            <person name="Binder M."/>
            <person name="Bloem J."/>
            <person name="Labutti K."/>
            <person name="Salamov A."/>
            <person name="Andreopoulos B."/>
            <person name="Baker S."/>
            <person name="Barry K."/>
            <person name="Bills G."/>
            <person name="Bluhm B."/>
            <person name="Cannon C."/>
            <person name="Castanera R."/>
            <person name="Culley D."/>
            <person name="Daum C."/>
            <person name="Ezra D."/>
            <person name="Gonzalez J."/>
            <person name="Henrissat B."/>
            <person name="Kuo A."/>
            <person name="Liang C."/>
            <person name="Lipzen A."/>
            <person name="Lutzoni F."/>
            <person name="Magnuson J."/>
            <person name="Mondo S."/>
            <person name="Nolan M."/>
            <person name="Ohm R."/>
            <person name="Pangilinan J."/>
            <person name="Park H.-J."/>
            <person name="Ramirez L."/>
            <person name="Alfaro M."/>
            <person name="Sun H."/>
            <person name="Tritt A."/>
            <person name="Yoshinaga Y."/>
            <person name="Zwiers L.-H."/>
            <person name="Turgeon B."/>
            <person name="Goodwin S."/>
            <person name="Spatafora J."/>
            <person name="Crous P."/>
            <person name="Grigoriev I."/>
        </authorList>
    </citation>
    <scope>NUCLEOTIDE SEQUENCE</scope>
    <source>
        <strain evidence="8">CBS 133067</strain>
    </source>
</reference>
<dbReference type="GO" id="GO:0022857">
    <property type="term" value="F:transmembrane transporter activity"/>
    <property type="evidence" value="ECO:0007669"/>
    <property type="project" value="InterPro"/>
</dbReference>
<evidence type="ECO:0000313" key="9">
    <source>
        <dbReference type="Proteomes" id="UP000799772"/>
    </source>
</evidence>
<evidence type="ECO:0000256" key="4">
    <source>
        <dbReference type="ARBA" id="ARBA00022989"/>
    </source>
</evidence>
<keyword evidence="4 6" id="KW-1133">Transmembrane helix</keyword>
<dbReference type="InterPro" id="IPR036259">
    <property type="entry name" value="MFS_trans_sf"/>
</dbReference>
<dbReference type="SUPFAM" id="SSF103473">
    <property type="entry name" value="MFS general substrate transporter"/>
    <property type="match status" value="1"/>
</dbReference>
<feature type="transmembrane region" description="Helical" evidence="6">
    <location>
        <begin position="70"/>
        <end position="93"/>
    </location>
</feature>
<protein>
    <submittedName>
        <fullName evidence="8">MFS transporter-like protein</fullName>
    </submittedName>
</protein>
<dbReference type="EMBL" id="ML978124">
    <property type="protein sequence ID" value="KAF2100970.1"/>
    <property type="molecule type" value="Genomic_DNA"/>
</dbReference>
<dbReference type="InterPro" id="IPR020846">
    <property type="entry name" value="MFS_dom"/>
</dbReference>
<dbReference type="Pfam" id="PF07690">
    <property type="entry name" value="MFS_1"/>
    <property type="match status" value="1"/>
</dbReference>
<accession>A0A9P4IG52</accession>
<feature type="transmembrane region" description="Helical" evidence="6">
    <location>
        <begin position="162"/>
        <end position="180"/>
    </location>
</feature>
<proteinExistence type="predicted"/>
<comment type="caution">
    <text evidence="8">The sequence shown here is derived from an EMBL/GenBank/DDBJ whole genome shotgun (WGS) entry which is preliminary data.</text>
</comment>
<feature type="transmembrane region" description="Helical" evidence="6">
    <location>
        <begin position="343"/>
        <end position="363"/>
    </location>
</feature>
<evidence type="ECO:0000256" key="1">
    <source>
        <dbReference type="ARBA" id="ARBA00004141"/>
    </source>
</evidence>